<evidence type="ECO:0000259" key="3">
    <source>
        <dbReference type="Pfam" id="PF00248"/>
    </source>
</evidence>
<dbReference type="SUPFAM" id="SSF51430">
    <property type="entry name" value="NAD(P)-linked oxidoreductase"/>
    <property type="match status" value="1"/>
</dbReference>
<dbReference type="AlphaFoldDB" id="A0AAP4BWM8"/>
<feature type="region of interest" description="Disordered" evidence="2">
    <location>
        <begin position="1"/>
        <end position="46"/>
    </location>
</feature>
<evidence type="ECO:0000256" key="2">
    <source>
        <dbReference type="SAM" id="MobiDB-lite"/>
    </source>
</evidence>
<dbReference type="InterPro" id="IPR023210">
    <property type="entry name" value="NADP_OxRdtase_dom"/>
</dbReference>
<evidence type="ECO:0000313" key="5">
    <source>
        <dbReference type="Proteomes" id="UP001226160"/>
    </source>
</evidence>
<dbReference type="PANTHER" id="PTHR43625">
    <property type="entry name" value="AFLATOXIN B1 ALDEHYDE REDUCTASE"/>
    <property type="match status" value="1"/>
</dbReference>
<gene>
    <name evidence="4" type="ORF">QPX54_10715</name>
</gene>
<protein>
    <submittedName>
        <fullName evidence="4">Aldo/keto reductase</fullName>
    </submittedName>
</protein>
<feature type="compositionally biased region" description="Low complexity" evidence="2">
    <location>
        <begin position="91"/>
        <end position="114"/>
    </location>
</feature>
<feature type="compositionally biased region" description="Basic and acidic residues" evidence="2">
    <location>
        <begin position="1"/>
        <end position="13"/>
    </location>
</feature>
<dbReference type="RefSeq" id="WP_284590026.1">
    <property type="nucleotide sequence ID" value="NZ_JASNVP010000012.1"/>
</dbReference>
<keyword evidence="1" id="KW-0560">Oxidoreductase</keyword>
<feature type="domain" description="NADP-dependent oxidoreductase" evidence="3">
    <location>
        <begin position="31"/>
        <end position="348"/>
    </location>
</feature>
<dbReference type="GO" id="GO:0005737">
    <property type="term" value="C:cytoplasm"/>
    <property type="evidence" value="ECO:0007669"/>
    <property type="project" value="TreeGrafter"/>
</dbReference>
<dbReference type="Gene3D" id="3.20.20.100">
    <property type="entry name" value="NADP-dependent oxidoreductase domain"/>
    <property type="match status" value="1"/>
</dbReference>
<comment type="caution">
    <text evidence="4">The sequence shown here is derived from an EMBL/GenBank/DDBJ whole genome shotgun (WGS) entry which is preliminary data.</text>
</comment>
<dbReference type="PRINTS" id="PR00069">
    <property type="entry name" value="ALDKETRDTASE"/>
</dbReference>
<feature type="region of interest" description="Disordered" evidence="2">
    <location>
        <begin position="91"/>
        <end position="117"/>
    </location>
</feature>
<dbReference type="EMBL" id="JASNVP010000012">
    <property type="protein sequence ID" value="MDK4326971.1"/>
    <property type="molecule type" value="Genomic_DNA"/>
</dbReference>
<dbReference type="PANTHER" id="PTHR43625:SF77">
    <property type="entry name" value="ALDO-KETO REDUCTASE"/>
    <property type="match status" value="1"/>
</dbReference>
<feature type="compositionally biased region" description="Polar residues" evidence="2">
    <location>
        <begin position="14"/>
        <end position="25"/>
    </location>
</feature>
<evidence type="ECO:0000313" key="4">
    <source>
        <dbReference type="EMBL" id="MDK4326971.1"/>
    </source>
</evidence>
<dbReference type="InterPro" id="IPR050791">
    <property type="entry name" value="Aldo-Keto_reductase"/>
</dbReference>
<dbReference type="Proteomes" id="UP001226160">
    <property type="component" value="Unassembled WGS sequence"/>
</dbReference>
<dbReference type="Pfam" id="PF00248">
    <property type="entry name" value="Aldo_ket_red"/>
    <property type="match status" value="1"/>
</dbReference>
<reference evidence="4" key="1">
    <citation type="submission" date="2023-05" db="EMBL/GenBank/DDBJ databases">
        <title>Metabolic capabilities are highly conserved among human nasal-associated Corynebacterium species in pangenomic analyses.</title>
        <authorList>
            <person name="Tran T.H."/>
            <person name="Roberts A.Q."/>
            <person name="Escapa I.F."/>
            <person name="Gao W."/>
            <person name="Conlan S."/>
            <person name="Kong H."/>
            <person name="Segre J.A."/>
            <person name="Kelly M.S."/>
            <person name="Lemon K.P."/>
        </authorList>
    </citation>
    <scope>NUCLEOTIDE SEQUENCE</scope>
    <source>
        <strain evidence="4">KPL2654</strain>
    </source>
</reference>
<accession>A0AAP4BWM8</accession>
<organism evidence="4 5">
    <name type="scientific">Corynebacterium propinquum</name>
    <dbReference type="NCBI Taxonomy" id="43769"/>
    <lineage>
        <taxon>Bacteria</taxon>
        <taxon>Bacillati</taxon>
        <taxon>Actinomycetota</taxon>
        <taxon>Actinomycetes</taxon>
        <taxon>Mycobacteriales</taxon>
        <taxon>Corynebacteriaceae</taxon>
        <taxon>Corynebacterium</taxon>
    </lineage>
</organism>
<sequence length="370" mass="39857">MSDKTNKPNHHTDATTSQTETQSGTLDVFPIGLGCTGMTPHSYPDSPRREEMIQVLRTAVELGVEFFDTSEIQGPYTGEELLGDAFARAQSEAAGQEGPAGASSAAPGNSSCNSPERAPTIATKFGWNIDNGQPTGELNSRPDNIRRVAQESARRLGVERLDLFMQHRVDPEVPIEEVAGTVGELVDEGLVAHFGLCEASATTIARAHREFPVAAVESEYSLWSRGVEESVLPTCARLGIGFIAYSPLSKGMLTGQLTEPNADSNSPRLHPENFAQNQRNAARVAEIAQRYDATAAQIALAWLLDRGAQHPGGMLVLPGSINPARIKENVAAANVTLADDDRAALDNLVLTHPVAGERYVDKHLRFIDRD</sequence>
<dbReference type="InterPro" id="IPR036812">
    <property type="entry name" value="NAD(P)_OxRdtase_dom_sf"/>
</dbReference>
<proteinExistence type="predicted"/>
<name>A0AAP4BWM8_9CORY</name>
<evidence type="ECO:0000256" key="1">
    <source>
        <dbReference type="ARBA" id="ARBA00023002"/>
    </source>
</evidence>
<dbReference type="InterPro" id="IPR020471">
    <property type="entry name" value="AKR"/>
</dbReference>
<dbReference type="GO" id="GO:0016491">
    <property type="term" value="F:oxidoreductase activity"/>
    <property type="evidence" value="ECO:0007669"/>
    <property type="project" value="UniProtKB-KW"/>
</dbReference>